<dbReference type="Pfam" id="PF13416">
    <property type="entry name" value="SBP_bac_8"/>
    <property type="match status" value="1"/>
</dbReference>
<sequence length="464" mass="51335">MRTMIGRGGRERRTPAARRITRRAFLKAGGVAGVTAAASGWQLQPLLSPQITVGASPVTLNYWTGYPEIEPFIKKAAEEYAKTHPGFRLETLSSTLREMEAKVSAAIPADSGPDIFDISRTITIGLSDADLLPPNPPKVAAFVKSGVYDQAVVDWITWKGKTYGIPMMDGGRENLYYNTKMFTEAGLDPNKPPATFDELMAAARKLAKYDSSKNLIRSGLSLRLSGQGSGVADKFDFIAYAYGGYTIVQTKAGKWHNGYDNEAGRQALKFYIDAVHKYHVDDPKLRHDADAFVSQQTAMLMRESWVIGELKTKGPDVLYNTAPIPRAKRWGANTWPYCIYVTRTSKSPDIAWDFAQFMVSPAMQVELIKTSGWTAIRKDVDWGPILRETPQYKAFLVWPKGRGFFEEPPVPAFVEVQSKMADRLVAAYMDKSLVDNPDGIAKTIHATAVETDNILKKAGVYGAD</sequence>
<dbReference type="NCBIfam" id="TIGR01409">
    <property type="entry name" value="TAT_signal_seq"/>
    <property type="match status" value="1"/>
</dbReference>
<dbReference type="PANTHER" id="PTHR43649:SF12">
    <property type="entry name" value="DIACETYLCHITOBIOSE BINDING PROTEIN DASA"/>
    <property type="match status" value="1"/>
</dbReference>
<dbReference type="Gene3D" id="3.40.190.10">
    <property type="entry name" value="Periplasmic binding protein-like II"/>
    <property type="match status" value="1"/>
</dbReference>
<dbReference type="PROSITE" id="PS51318">
    <property type="entry name" value="TAT"/>
    <property type="match status" value="1"/>
</dbReference>
<accession>A0A537JHH2</accession>
<dbReference type="InterPro" id="IPR019546">
    <property type="entry name" value="TAT_signal_bac_arc"/>
</dbReference>
<proteinExistence type="predicted"/>
<dbReference type="InterPro" id="IPR006059">
    <property type="entry name" value="SBP"/>
</dbReference>
<protein>
    <submittedName>
        <fullName evidence="1">Extracellular solute-binding protein</fullName>
    </submittedName>
</protein>
<evidence type="ECO:0000313" key="2">
    <source>
        <dbReference type="Proteomes" id="UP000320048"/>
    </source>
</evidence>
<organism evidence="1 2">
    <name type="scientific">Candidatus Segetimicrobium genomatis</name>
    <dbReference type="NCBI Taxonomy" id="2569760"/>
    <lineage>
        <taxon>Bacteria</taxon>
        <taxon>Bacillati</taxon>
        <taxon>Candidatus Sysuimicrobiota</taxon>
        <taxon>Candidatus Sysuimicrobiia</taxon>
        <taxon>Candidatus Sysuimicrobiales</taxon>
        <taxon>Candidatus Segetimicrobiaceae</taxon>
        <taxon>Candidatus Segetimicrobium</taxon>
    </lineage>
</organism>
<evidence type="ECO:0000313" key="1">
    <source>
        <dbReference type="EMBL" id="TMI82997.1"/>
    </source>
</evidence>
<dbReference type="SUPFAM" id="SSF53850">
    <property type="entry name" value="Periplasmic binding protein-like II"/>
    <property type="match status" value="1"/>
</dbReference>
<dbReference type="InterPro" id="IPR050490">
    <property type="entry name" value="Bact_solute-bd_prot1"/>
</dbReference>
<dbReference type="AlphaFoldDB" id="A0A537JHH2"/>
<dbReference type="EMBL" id="VBAO01000098">
    <property type="protein sequence ID" value="TMI82997.1"/>
    <property type="molecule type" value="Genomic_DNA"/>
</dbReference>
<dbReference type="Proteomes" id="UP000320048">
    <property type="component" value="Unassembled WGS sequence"/>
</dbReference>
<dbReference type="PANTHER" id="PTHR43649">
    <property type="entry name" value="ARABINOSE-BINDING PROTEIN-RELATED"/>
    <property type="match status" value="1"/>
</dbReference>
<name>A0A537JHH2_9BACT</name>
<comment type="caution">
    <text evidence="1">The sequence shown here is derived from an EMBL/GenBank/DDBJ whole genome shotgun (WGS) entry which is preliminary data.</text>
</comment>
<gene>
    <name evidence="1" type="ORF">E6H04_03745</name>
</gene>
<reference evidence="1 2" key="1">
    <citation type="journal article" date="2019" name="Nat. Microbiol.">
        <title>Mediterranean grassland soil C-N compound turnover is dependent on rainfall and depth, and is mediated by genomically divergent microorganisms.</title>
        <authorList>
            <person name="Diamond S."/>
            <person name="Andeer P.F."/>
            <person name="Li Z."/>
            <person name="Crits-Christoph A."/>
            <person name="Burstein D."/>
            <person name="Anantharaman K."/>
            <person name="Lane K.R."/>
            <person name="Thomas B.C."/>
            <person name="Pan C."/>
            <person name="Northen T.R."/>
            <person name="Banfield J.F."/>
        </authorList>
    </citation>
    <scope>NUCLEOTIDE SEQUENCE [LARGE SCALE GENOMIC DNA]</scope>
    <source>
        <strain evidence="1">NP_7</strain>
    </source>
</reference>
<dbReference type="InterPro" id="IPR006311">
    <property type="entry name" value="TAT_signal"/>
</dbReference>